<keyword evidence="2 5" id="KW-0349">Heme</keyword>
<evidence type="ECO:0000256" key="3">
    <source>
        <dbReference type="ARBA" id="ARBA00022723"/>
    </source>
</evidence>
<evidence type="ECO:0000256" key="4">
    <source>
        <dbReference type="ARBA" id="ARBA00023004"/>
    </source>
</evidence>
<dbReference type="InterPro" id="IPR001486">
    <property type="entry name" value="Hemoglobin_trunc"/>
</dbReference>
<sequence length="156" mass="17237">MRQSLYDFAGGERAFEPFAAALHERCLADPELNHPFSHPGQHPQHTQRLAAYLAEAFGGPASYSAECANQSHVVWLHAGNGDMSDLGRRFADCFMLAADDAGWPDDPEFRAAIRAYIDWAVDTVAMSHPDDTDIPSGLPLPRWSWDGLEREALDKG</sequence>
<dbReference type="Pfam" id="PF01152">
    <property type="entry name" value="Bac_globin"/>
    <property type="match status" value="1"/>
</dbReference>
<reference evidence="6 7" key="1">
    <citation type="submission" date="2018-11" db="EMBL/GenBank/DDBJ databases">
        <title>Trebonia kvetii gen.nov., sp.nov., a novel acidophilic actinobacterium, and proposal of the new actinobacterial family Treboniaceae fam. nov.</title>
        <authorList>
            <person name="Rapoport D."/>
            <person name="Sagova-Mareckova M."/>
            <person name="Sedlacek I."/>
            <person name="Provaznik J."/>
            <person name="Kralova S."/>
            <person name="Pavlinic D."/>
            <person name="Benes V."/>
            <person name="Kopecky J."/>
        </authorList>
    </citation>
    <scope>NUCLEOTIDE SEQUENCE [LARGE SCALE GENOMIC DNA]</scope>
    <source>
        <strain evidence="6 7">15Tr583</strain>
    </source>
</reference>
<dbReference type="Gene3D" id="1.10.490.10">
    <property type="entry name" value="Globins"/>
    <property type="match status" value="1"/>
</dbReference>
<dbReference type="GO" id="GO:0046872">
    <property type="term" value="F:metal ion binding"/>
    <property type="evidence" value="ECO:0007669"/>
    <property type="project" value="UniProtKB-KW"/>
</dbReference>
<evidence type="ECO:0000256" key="1">
    <source>
        <dbReference type="ARBA" id="ARBA00022448"/>
    </source>
</evidence>
<comment type="caution">
    <text evidence="6">The sequence shown here is derived from an EMBL/GenBank/DDBJ whole genome shotgun (WGS) entry which is preliminary data.</text>
</comment>
<gene>
    <name evidence="6" type="ORF">EAS64_18570</name>
</gene>
<protein>
    <submittedName>
        <fullName evidence="6">Oxidoreductase</fullName>
    </submittedName>
</protein>
<evidence type="ECO:0000256" key="2">
    <source>
        <dbReference type="ARBA" id="ARBA00022617"/>
    </source>
</evidence>
<dbReference type="GO" id="GO:0019825">
    <property type="term" value="F:oxygen binding"/>
    <property type="evidence" value="ECO:0007669"/>
    <property type="project" value="InterPro"/>
</dbReference>
<dbReference type="GO" id="GO:0020037">
    <property type="term" value="F:heme binding"/>
    <property type="evidence" value="ECO:0007669"/>
    <property type="project" value="InterPro"/>
</dbReference>
<dbReference type="InterPro" id="IPR009050">
    <property type="entry name" value="Globin-like_sf"/>
</dbReference>
<evidence type="ECO:0000256" key="5">
    <source>
        <dbReference type="PIRSR" id="PIRSR601486-1"/>
    </source>
</evidence>
<dbReference type="InterPro" id="IPR012292">
    <property type="entry name" value="Globin/Proto"/>
</dbReference>
<dbReference type="Proteomes" id="UP000460272">
    <property type="component" value="Unassembled WGS sequence"/>
</dbReference>
<evidence type="ECO:0000313" key="7">
    <source>
        <dbReference type="Proteomes" id="UP000460272"/>
    </source>
</evidence>
<dbReference type="AlphaFoldDB" id="A0A6P2BZ68"/>
<feature type="binding site" description="distal binding residue" evidence="5">
    <location>
        <position position="72"/>
    </location>
    <ligand>
        <name>heme</name>
        <dbReference type="ChEBI" id="CHEBI:30413"/>
    </ligand>
    <ligandPart>
        <name>Fe</name>
        <dbReference type="ChEBI" id="CHEBI:18248"/>
    </ligandPart>
</feature>
<dbReference type="EMBL" id="RPFW01000003">
    <property type="protein sequence ID" value="TVZ04374.1"/>
    <property type="molecule type" value="Genomic_DNA"/>
</dbReference>
<dbReference type="SUPFAM" id="SSF46458">
    <property type="entry name" value="Globin-like"/>
    <property type="match status" value="1"/>
</dbReference>
<keyword evidence="1" id="KW-0813">Transport</keyword>
<organism evidence="6 7">
    <name type="scientific">Trebonia kvetii</name>
    <dbReference type="NCBI Taxonomy" id="2480626"/>
    <lineage>
        <taxon>Bacteria</taxon>
        <taxon>Bacillati</taxon>
        <taxon>Actinomycetota</taxon>
        <taxon>Actinomycetes</taxon>
        <taxon>Streptosporangiales</taxon>
        <taxon>Treboniaceae</taxon>
        <taxon>Trebonia</taxon>
    </lineage>
</organism>
<name>A0A6P2BZ68_9ACTN</name>
<evidence type="ECO:0000313" key="6">
    <source>
        <dbReference type="EMBL" id="TVZ04374.1"/>
    </source>
</evidence>
<proteinExistence type="predicted"/>
<accession>A0A6P2BZ68</accession>
<dbReference type="CDD" id="cd14775">
    <property type="entry name" value="TrHb2_O-like"/>
    <property type="match status" value="1"/>
</dbReference>
<keyword evidence="4 5" id="KW-0408">Iron</keyword>
<keyword evidence="3 5" id="KW-0479">Metal-binding</keyword>
<dbReference type="RefSeq" id="WP_145854268.1">
    <property type="nucleotide sequence ID" value="NZ_RPFW01000003.1"/>
</dbReference>
<dbReference type="OrthoDB" id="9798157at2"/>
<keyword evidence="7" id="KW-1185">Reference proteome</keyword>